<dbReference type="RefSeq" id="WP_256506621.1">
    <property type="nucleotide sequence ID" value="NZ_CP101740.1"/>
</dbReference>
<accession>A0ABY5LDI0</accession>
<evidence type="ECO:0000313" key="3">
    <source>
        <dbReference type="Proteomes" id="UP001058533"/>
    </source>
</evidence>
<protein>
    <recommendedName>
        <fullName evidence="4">DUF3618 domain-containing protein</fullName>
    </recommendedName>
</protein>
<keyword evidence="1" id="KW-1133">Transmembrane helix</keyword>
<name>A0ABY5LDI0_9SPHN</name>
<keyword evidence="3" id="KW-1185">Reference proteome</keyword>
<evidence type="ECO:0008006" key="4">
    <source>
        <dbReference type="Google" id="ProtNLM"/>
    </source>
</evidence>
<keyword evidence="1" id="KW-0472">Membrane</keyword>
<gene>
    <name evidence="2" type="ORF">NMP03_00545</name>
</gene>
<dbReference type="EMBL" id="CP101740">
    <property type="protein sequence ID" value="UUL82771.1"/>
    <property type="molecule type" value="Genomic_DNA"/>
</dbReference>
<reference evidence="2" key="1">
    <citation type="submission" date="2022-07" db="EMBL/GenBank/DDBJ databases">
        <title>Sphingomonas sp. nov., a novel bacterium isolated from the north slope of the Mount Everest.</title>
        <authorList>
            <person name="Cui X."/>
            <person name="Liu Y."/>
        </authorList>
    </citation>
    <scope>NUCLEOTIDE SEQUENCE</scope>
    <source>
        <strain evidence="2">S5-59</strain>
    </source>
</reference>
<evidence type="ECO:0000256" key="1">
    <source>
        <dbReference type="SAM" id="Phobius"/>
    </source>
</evidence>
<keyword evidence="1" id="KW-0812">Transmembrane</keyword>
<proteinExistence type="predicted"/>
<dbReference type="Proteomes" id="UP001058533">
    <property type="component" value="Chromosome"/>
</dbReference>
<organism evidence="2 3">
    <name type="scientific">Sphingomonas qomolangmaensis</name>
    <dbReference type="NCBI Taxonomy" id="2918765"/>
    <lineage>
        <taxon>Bacteria</taxon>
        <taxon>Pseudomonadati</taxon>
        <taxon>Pseudomonadota</taxon>
        <taxon>Alphaproteobacteria</taxon>
        <taxon>Sphingomonadales</taxon>
        <taxon>Sphingomonadaceae</taxon>
        <taxon>Sphingomonas</taxon>
    </lineage>
</organism>
<feature type="transmembrane region" description="Helical" evidence="1">
    <location>
        <begin position="39"/>
        <end position="60"/>
    </location>
</feature>
<sequence length="67" mass="7100">MSDQDELPSNEIVVAAKDAQARRTAAQAKPPAEDRSRHWPMTAIGVGVGSAALAAALLYANRGNKKR</sequence>
<evidence type="ECO:0000313" key="2">
    <source>
        <dbReference type="EMBL" id="UUL82771.1"/>
    </source>
</evidence>